<dbReference type="PANTHER" id="PTHR42852:SF6">
    <property type="entry name" value="THIOL:DISULFIDE INTERCHANGE PROTEIN DSBE"/>
    <property type="match status" value="1"/>
</dbReference>
<proteinExistence type="predicted"/>
<evidence type="ECO:0000256" key="3">
    <source>
        <dbReference type="ARBA" id="ARBA00022968"/>
    </source>
</evidence>
<dbReference type="InterPro" id="IPR036249">
    <property type="entry name" value="Thioredoxin-like_sf"/>
</dbReference>
<dbReference type="GO" id="GO:0017004">
    <property type="term" value="P:cytochrome complex assembly"/>
    <property type="evidence" value="ECO:0007669"/>
    <property type="project" value="UniProtKB-KW"/>
</dbReference>
<evidence type="ECO:0000256" key="2">
    <source>
        <dbReference type="ARBA" id="ARBA00022748"/>
    </source>
</evidence>
<sequence length="214" mass="21961">MSGLTRRALFGRASLALSGAGAAAALAGCSSSTGVRAEDGFAAGDGTVTLVDPAQRTPLPSLSGTTLDGNPLDLSQYKGKVIVLNVWGSWCPPCRHEAPQLVAASAKTTGVAQFVGIDTRDTNKAAAQAFVRNARIGYPSLYDPDGALLLRLRSVPPKAIPSTLVVDRQGRRRAGARGGACHHVGGHGPRCRGGQVTPLDVQAALLAAQYGTPI</sequence>
<keyword evidence="3" id="KW-0812">Transmembrane</keyword>
<feature type="signal peptide" evidence="6">
    <location>
        <begin position="1"/>
        <end position="27"/>
    </location>
</feature>
<organism evidence="8">
    <name type="scientific">Propionibacterium freudenreichii subsp. freudenreichii</name>
    <dbReference type="NCBI Taxonomy" id="66712"/>
    <lineage>
        <taxon>Bacteria</taxon>
        <taxon>Bacillati</taxon>
        <taxon>Actinomycetota</taxon>
        <taxon>Actinomycetes</taxon>
        <taxon>Propionibacteriales</taxon>
        <taxon>Propionibacteriaceae</taxon>
        <taxon>Propionibacterium</taxon>
    </lineage>
</organism>
<dbReference type="InterPro" id="IPR050553">
    <property type="entry name" value="Thioredoxin_ResA/DsbE_sf"/>
</dbReference>
<keyword evidence="4" id="KW-1015">Disulfide bond</keyword>
<keyword evidence="3" id="KW-0735">Signal-anchor</keyword>
<evidence type="ECO:0000256" key="1">
    <source>
        <dbReference type="ARBA" id="ARBA00004196"/>
    </source>
</evidence>
<dbReference type="InterPro" id="IPR017937">
    <property type="entry name" value="Thioredoxin_CS"/>
</dbReference>
<name>A0A0B7NYS1_PROFF</name>
<dbReference type="AlphaFoldDB" id="A0A0B7NYS1"/>
<dbReference type="SUPFAM" id="SSF52833">
    <property type="entry name" value="Thioredoxin-like"/>
    <property type="match status" value="1"/>
</dbReference>
<dbReference type="InterPro" id="IPR000866">
    <property type="entry name" value="AhpC/TSA"/>
</dbReference>
<keyword evidence="5" id="KW-0676">Redox-active center</keyword>
<dbReference type="PROSITE" id="PS00194">
    <property type="entry name" value="THIOREDOXIN_1"/>
    <property type="match status" value="1"/>
</dbReference>
<dbReference type="InterPro" id="IPR013766">
    <property type="entry name" value="Thioredoxin_domain"/>
</dbReference>
<comment type="subcellular location">
    <subcellularLocation>
        <location evidence="1">Cell envelope</location>
    </subcellularLocation>
</comment>
<dbReference type="CDD" id="cd02966">
    <property type="entry name" value="TlpA_like_family"/>
    <property type="match status" value="1"/>
</dbReference>
<dbReference type="GO" id="GO:0016491">
    <property type="term" value="F:oxidoreductase activity"/>
    <property type="evidence" value="ECO:0007669"/>
    <property type="project" value="InterPro"/>
</dbReference>
<keyword evidence="6" id="KW-0732">Signal</keyword>
<evidence type="ECO:0000259" key="7">
    <source>
        <dbReference type="PROSITE" id="PS51352"/>
    </source>
</evidence>
<evidence type="ECO:0000256" key="5">
    <source>
        <dbReference type="ARBA" id="ARBA00023284"/>
    </source>
</evidence>
<evidence type="ECO:0000256" key="4">
    <source>
        <dbReference type="ARBA" id="ARBA00023157"/>
    </source>
</evidence>
<evidence type="ECO:0000313" key="8">
    <source>
        <dbReference type="EMBL" id="CEP26384.1"/>
    </source>
</evidence>
<dbReference type="GO" id="GO:0030313">
    <property type="term" value="C:cell envelope"/>
    <property type="evidence" value="ECO:0007669"/>
    <property type="project" value="UniProtKB-SubCell"/>
</dbReference>
<feature type="domain" description="Thioredoxin" evidence="7">
    <location>
        <begin position="53"/>
        <end position="210"/>
    </location>
</feature>
<dbReference type="PROSITE" id="PS51257">
    <property type="entry name" value="PROKAR_LIPOPROTEIN"/>
    <property type="match status" value="1"/>
</dbReference>
<evidence type="ECO:0000256" key="6">
    <source>
        <dbReference type="SAM" id="SignalP"/>
    </source>
</evidence>
<dbReference type="InterPro" id="IPR006311">
    <property type="entry name" value="TAT_signal"/>
</dbReference>
<dbReference type="GO" id="GO:0016209">
    <property type="term" value="F:antioxidant activity"/>
    <property type="evidence" value="ECO:0007669"/>
    <property type="project" value="InterPro"/>
</dbReference>
<feature type="chain" id="PRO_5039178729" evidence="6">
    <location>
        <begin position="28"/>
        <end position="214"/>
    </location>
</feature>
<keyword evidence="2" id="KW-0201">Cytochrome c-type biogenesis</keyword>
<dbReference type="PROSITE" id="PS51352">
    <property type="entry name" value="THIOREDOXIN_2"/>
    <property type="match status" value="1"/>
</dbReference>
<dbReference type="PROSITE" id="PS51318">
    <property type="entry name" value="TAT"/>
    <property type="match status" value="1"/>
</dbReference>
<accession>A0A0B7NYS1</accession>
<dbReference type="Gene3D" id="3.40.30.10">
    <property type="entry name" value="Glutaredoxin"/>
    <property type="match status" value="1"/>
</dbReference>
<reference evidence="8" key="1">
    <citation type="submission" date="2014-08" db="EMBL/GenBank/DDBJ databases">
        <authorList>
            <person name="Falentin Helene"/>
        </authorList>
    </citation>
    <scope>NUCLEOTIDE SEQUENCE</scope>
</reference>
<dbReference type="PANTHER" id="PTHR42852">
    <property type="entry name" value="THIOL:DISULFIDE INTERCHANGE PROTEIN DSBE"/>
    <property type="match status" value="1"/>
</dbReference>
<dbReference type="EMBL" id="LM676407">
    <property type="protein sequence ID" value="CEP26384.1"/>
    <property type="molecule type" value="Genomic_DNA"/>
</dbReference>
<gene>
    <name evidence="8" type="ORF">PFCIRM138_07240</name>
</gene>
<protein>
    <submittedName>
        <fullName evidence="8">Thioredoxin</fullName>
    </submittedName>
</protein>
<dbReference type="Pfam" id="PF00578">
    <property type="entry name" value="AhpC-TSA"/>
    <property type="match status" value="1"/>
</dbReference>